<dbReference type="Pfam" id="PF04250">
    <property type="entry name" value="DUF429"/>
    <property type="match status" value="1"/>
</dbReference>
<evidence type="ECO:0000259" key="2">
    <source>
        <dbReference type="SMART" id="SM00954"/>
    </source>
</evidence>
<dbReference type="SMART" id="SM00954">
    <property type="entry name" value="RelA_SpoT"/>
    <property type="match status" value="1"/>
</dbReference>
<accession>A0ABP4Y0W2</accession>
<dbReference type="Gene3D" id="3.30.460.10">
    <property type="entry name" value="Beta Polymerase, domain 2"/>
    <property type="match status" value="1"/>
</dbReference>
<dbReference type="Pfam" id="PF04607">
    <property type="entry name" value="RelA_SpoT"/>
    <property type="match status" value="1"/>
</dbReference>
<comment type="caution">
    <text evidence="3">The sequence shown here is derived from an EMBL/GenBank/DDBJ whole genome shotgun (WGS) entry which is preliminary data.</text>
</comment>
<name>A0ABP4Y0W2_9MICO</name>
<evidence type="ECO:0000313" key="4">
    <source>
        <dbReference type="Proteomes" id="UP001499938"/>
    </source>
</evidence>
<feature type="domain" description="RelA/SpoT" evidence="2">
    <location>
        <begin position="304"/>
        <end position="434"/>
    </location>
</feature>
<feature type="region of interest" description="Disordered" evidence="1">
    <location>
        <begin position="233"/>
        <end position="258"/>
    </location>
</feature>
<dbReference type="Proteomes" id="UP001499938">
    <property type="component" value="Unassembled WGS sequence"/>
</dbReference>
<gene>
    <name evidence="3" type="primary">relZ</name>
    <name evidence="3" type="ORF">GCM10009811_24070</name>
</gene>
<sequence>MPVHSIGIDLAWGERAQTGIAVLDEGGTLVALAGAIDDVEILAVLEPYAEGPCVVAIDAPLVVTNASGARPAERALSADFARFDAGAHPTNTARPEFAGQQSRAARLSEALGLVVSTDLSLPRRAIEVYPHAACISLFRLGRTLKYKNKPGRSLVAMRGELLRLTQLLESLSGASPRVDLDVPVWRDLVRSIAAAGTKADLRRGEDLVDAVLCAYLARLAAVAPERLTAYGEPESGQILTPTLPADHLPGPRPARTPGRDRIVDAAVRDYRDGYADLQRAAAAYLDFVRGILDEAGINYLSVTGRAKSIESFAEKAARSKDGAPLYAEPLTGITDQIGVRVITYLRSDVAAVAELLADELVLLDDRDMGRETAREGRFGYASRHLQVALPDDDPDAELRSLLAGRQAQVQVRTVLQHAWAEYEHAIRYKGSIPAAHARDLDRRFTLTAGLLELADEQFSAIQEQLQQDVEIAESTEVGTLTGRDLAAFLAGHYRDAGWSREDHYVWMAGLIAELGITRLPDLAAVLAEVDEGALSGQLGYRFPAAAVRRLDDALLARFGQRYVELPGNAARVGLLGARLQRLRAD</sequence>
<dbReference type="PANTHER" id="PTHR41773:SF1">
    <property type="entry name" value="RELA_SPOT DOMAIN-CONTAINING PROTEIN"/>
    <property type="match status" value="1"/>
</dbReference>
<proteinExistence type="predicted"/>
<dbReference type="InterPro" id="IPR007685">
    <property type="entry name" value="RelA_SpoT"/>
</dbReference>
<organism evidence="3 4">
    <name type="scientific">Nostocoides veronense</name>
    <dbReference type="NCBI Taxonomy" id="330836"/>
    <lineage>
        <taxon>Bacteria</taxon>
        <taxon>Bacillati</taxon>
        <taxon>Actinomycetota</taxon>
        <taxon>Actinomycetes</taxon>
        <taxon>Micrococcales</taxon>
        <taxon>Intrasporangiaceae</taxon>
        <taxon>Nostocoides</taxon>
    </lineage>
</organism>
<dbReference type="CDD" id="cd05399">
    <property type="entry name" value="NT_Rel-Spo_like"/>
    <property type="match status" value="1"/>
</dbReference>
<dbReference type="Gene3D" id="1.10.287.860">
    <property type="entry name" value="Nucleotidyltransferase"/>
    <property type="match status" value="1"/>
</dbReference>
<evidence type="ECO:0000256" key="1">
    <source>
        <dbReference type="SAM" id="MobiDB-lite"/>
    </source>
</evidence>
<evidence type="ECO:0000313" key="3">
    <source>
        <dbReference type="EMBL" id="GAA1799314.1"/>
    </source>
</evidence>
<reference evidence="4" key="1">
    <citation type="journal article" date="2019" name="Int. J. Syst. Evol. Microbiol.">
        <title>The Global Catalogue of Microorganisms (GCM) 10K type strain sequencing project: providing services to taxonomists for standard genome sequencing and annotation.</title>
        <authorList>
            <consortium name="The Broad Institute Genomics Platform"/>
            <consortium name="The Broad Institute Genome Sequencing Center for Infectious Disease"/>
            <person name="Wu L."/>
            <person name="Ma J."/>
        </authorList>
    </citation>
    <scope>NUCLEOTIDE SEQUENCE [LARGE SCALE GENOMIC DNA]</scope>
    <source>
        <strain evidence="4">JCM 15592</strain>
    </source>
</reference>
<protein>
    <submittedName>
        <fullName evidence="3">Bifunctional ribonuclease/(P)ppGpp synthase</fullName>
    </submittedName>
</protein>
<dbReference type="InterPro" id="IPR007362">
    <property type="entry name" value="DUF429"/>
</dbReference>
<dbReference type="InterPro" id="IPR043519">
    <property type="entry name" value="NT_sf"/>
</dbReference>
<dbReference type="PANTHER" id="PTHR41773">
    <property type="entry name" value="GTP PYROPHOSPHATASE-RELATED"/>
    <property type="match status" value="1"/>
</dbReference>
<keyword evidence="4" id="KW-1185">Reference proteome</keyword>
<dbReference type="EMBL" id="BAAAPO010000038">
    <property type="protein sequence ID" value="GAA1799314.1"/>
    <property type="molecule type" value="Genomic_DNA"/>
</dbReference>
<dbReference type="SUPFAM" id="SSF81301">
    <property type="entry name" value="Nucleotidyltransferase"/>
    <property type="match status" value="1"/>
</dbReference>